<evidence type="ECO:0000313" key="2">
    <source>
        <dbReference type="Proteomes" id="UP000270468"/>
    </source>
</evidence>
<dbReference type="AlphaFoldDB" id="A0A3P5XZ76"/>
<accession>A0A3P5XZ76</accession>
<dbReference type="EMBL" id="UXAV01000045">
    <property type="protein sequence ID" value="VDC33507.1"/>
    <property type="molecule type" value="Genomic_DNA"/>
</dbReference>
<reference evidence="1 2" key="1">
    <citation type="submission" date="2018-11" db="EMBL/GenBank/DDBJ databases">
        <authorList>
            <person name="Criscuolo A."/>
        </authorList>
    </citation>
    <scope>NUCLEOTIDE SEQUENCE [LARGE SCALE GENOMIC DNA]</scope>
    <source>
        <strain evidence="1">ATB-66</strain>
    </source>
</reference>
<gene>
    <name evidence="1" type="ORF">FILTAD_02917</name>
</gene>
<proteinExistence type="predicted"/>
<protein>
    <submittedName>
        <fullName evidence="1">Uncharacterized protein</fullName>
    </submittedName>
</protein>
<dbReference type="RefSeq" id="WP_124071728.1">
    <property type="nucleotide sequence ID" value="NZ_CBCRXF010000004.1"/>
</dbReference>
<name>A0A3P5XZ76_9BACL</name>
<dbReference type="Proteomes" id="UP000270468">
    <property type="component" value="Unassembled WGS sequence"/>
</dbReference>
<dbReference type="OrthoDB" id="9813770at2"/>
<evidence type="ECO:0000313" key="1">
    <source>
        <dbReference type="EMBL" id="VDC33507.1"/>
    </source>
</evidence>
<keyword evidence="2" id="KW-1185">Reference proteome</keyword>
<sequence length="68" mass="7471">METKKNMICDIDTGICGPAGEGTTQFIDLSAPQKKVKITDADSSKDYIAVQQEVASEEVKRTENKSDY</sequence>
<organism evidence="1 2">
    <name type="scientific">Filibacter tadaridae</name>
    <dbReference type="NCBI Taxonomy" id="2483811"/>
    <lineage>
        <taxon>Bacteria</taxon>
        <taxon>Bacillati</taxon>
        <taxon>Bacillota</taxon>
        <taxon>Bacilli</taxon>
        <taxon>Bacillales</taxon>
        <taxon>Caryophanaceae</taxon>
        <taxon>Filibacter</taxon>
    </lineage>
</organism>